<evidence type="ECO:0000256" key="1">
    <source>
        <dbReference type="SAM" id="MobiDB-lite"/>
    </source>
</evidence>
<proteinExistence type="predicted"/>
<accession>A0A6J5DVE0</accession>
<sequence length="185" mass="20670">MTFEVCGDSLQRTCEGTRRLTLRVTCTQFSLIRYVLPVVIVPIWAAGSVCCRHGAPVLSGTYLEVAAAEHKRRSRTCARHRSRAFDGPGGARPGTLRNARKPCRPIFQSRGAVGNDRMLRDGPPRMEGRSTWSGRERSSHSRFPPVPRVGLVTFLFPSLCFPRVFSLARLSASRRCCVIFPAYFN</sequence>
<feature type="region of interest" description="Disordered" evidence="1">
    <location>
        <begin position="78"/>
        <end position="97"/>
    </location>
</feature>
<dbReference type="EMBL" id="CADIKH010000014">
    <property type="protein sequence ID" value="CAB3758220.1"/>
    <property type="molecule type" value="Genomic_DNA"/>
</dbReference>
<protein>
    <submittedName>
        <fullName evidence="2">Uncharacterized protein</fullName>
    </submittedName>
</protein>
<gene>
    <name evidence="2" type="ORF">LMG29542_03264</name>
</gene>
<dbReference type="Proteomes" id="UP000494363">
    <property type="component" value="Unassembled WGS sequence"/>
</dbReference>
<name>A0A6J5DVE0_9BURK</name>
<feature type="compositionally biased region" description="Basic and acidic residues" evidence="1">
    <location>
        <begin position="117"/>
        <end position="139"/>
    </location>
</feature>
<reference evidence="2 3" key="1">
    <citation type="submission" date="2020-04" db="EMBL/GenBank/DDBJ databases">
        <authorList>
            <person name="De Canck E."/>
        </authorList>
    </citation>
    <scope>NUCLEOTIDE SEQUENCE [LARGE SCALE GENOMIC DNA]</scope>
    <source>
        <strain evidence="2 3">LMG 29542</strain>
    </source>
</reference>
<evidence type="ECO:0000313" key="2">
    <source>
        <dbReference type="EMBL" id="CAB3758220.1"/>
    </source>
</evidence>
<dbReference type="AlphaFoldDB" id="A0A6J5DVE0"/>
<keyword evidence="3" id="KW-1185">Reference proteome</keyword>
<feature type="region of interest" description="Disordered" evidence="1">
    <location>
        <begin position="117"/>
        <end position="142"/>
    </location>
</feature>
<organism evidence="2 3">
    <name type="scientific">Paraburkholderia humisilvae</name>
    <dbReference type="NCBI Taxonomy" id="627669"/>
    <lineage>
        <taxon>Bacteria</taxon>
        <taxon>Pseudomonadati</taxon>
        <taxon>Pseudomonadota</taxon>
        <taxon>Betaproteobacteria</taxon>
        <taxon>Burkholderiales</taxon>
        <taxon>Burkholderiaceae</taxon>
        <taxon>Paraburkholderia</taxon>
    </lineage>
</organism>
<evidence type="ECO:0000313" key="3">
    <source>
        <dbReference type="Proteomes" id="UP000494363"/>
    </source>
</evidence>